<evidence type="ECO:0000313" key="7">
    <source>
        <dbReference type="EMBL" id="WPB03742.1"/>
    </source>
</evidence>
<dbReference type="InterPro" id="IPR013083">
    <property type="entry name" value="Znf_RING/FYVE/PHD"/>
</dbReference>
<dbReference type="InterPro" id="IPR001841">
    <property type="entry name" value="Znf_RING"/>
</dbReference>
<organism evidence="7 8">
    <name type="scientific">Cercospora beticola</name>
    <name type="common">Sugarbeet leaf spot fungus</name>
    <dbReference type="NCBI Taxonomy" id="122368"/>
    <lineage>
        <taxon>Eukaryota</taxon>
        <taxon>Fungi</taxon>
        <taxon>Dikarya</taxon>
        <taxon>Ascomycota</taxon>
        <taxon>Pezizomycotina</taxon>
        <taxon>Dothideomycetes</taxon>
        <taxon>Dothideomycetidae</taxon>
        <taxon>Mycosphaerellales</taxon>
        <taxon>Mycosphaerellaceae</taxon>
        <taxon>Cercospora</taxon>
    </lineage>
</organism>
<feature type="region of interest" description="Disordered" evidence="5">
    <location>
        <begin position="158"/>
        <end position="185"/>
    </location>
</feature>
<keyword evidence="2 4" id="KW-0863">Zinc-finger</keyword>
<dbReference type="Gene3D" id="3.30.40.10">
    <property type="entry name" value="Zinc/RING finger domain, C3HC4 (zinc finger)"/>
    <property type="match status" value="1"/>
</dbReference>
<dbReference type="EMBL" id="CP134188">
    <property type="protein sequence ID" value="WPB03742.1"/>
    <property type="molecule type" value="Genomic_DNA"/>
</dbReference>
<dbReference type="PROSITE" id="PS50089">
    <property type="entry name" value="ZF_RING_2"/>
    <property type="match status" value="1"/>
</dbReference>
<evidence type="ECO:0000259" key="6">
    <source>
        <dbReference type="PROSITE" id="PS50089"/>
    </source>
</evidence>
<evidence type="ECO:0000256" key="4">
    <source>
        <dbReference type="PROSITE-ProRule" id="PRU00175"/>
    </source>
</evidence>
<accession>A0ABZ0NVY5</accession>
<feature type="compositionally biased region" description="Basic residues" evidence="5">
    <location>
        <begin position="125"/>
        <end position="135"/>
    </location>
</feature>
<protein>
    <recommendedName>
        <fullName evidence="6">RING-type domain-containing protein</fullName>
    </recommendedName>
</protein>
<keyword evidence="8" id="KW-1185">Reference proteome</keyword>
<evidence type="ECO:0000256" key="2">
    <source>
        <dbReference type="ARBA" id="ARBA00022771"/>
    </source>
</evidence>
<keyword evidence="1" id="KW-0479">Metal-binding</keyword>
<evidence type="ECO:0000256" key="5">
    <source>
        <dbReference type="SAM" id="MobiDB-lite"/>
    </source>
</evidence>
<name>A0ABZ0NVY5_CERBT</name>
<dbReference type="SUPFAM" id="SSF57850">
    <property type="entry name" value="RING/U-box"/>
    <property type="match status" value="1"/>
</dbReference>
<reference evidence="7 8" key="1">
    <citation type="submission" date="2023-09" db="EMBL/GenBank/DDBJ databases">
        <title>Complete-Gapless Cercospora beticola genome.</title>
        <authorList>
            <person name="Wyatt N.A."/>
            <person name="Spanner R.E."/>
            <person name="Bolton M.D."/>
        </authorList>
    </citation>
    <scope>NUCLEOTIDE SEQUENCE [LARGE SCALE GENOMIC DNA]</scope>
    <source>
        <strain evidence="7">Cb09-40</strain>
    </source>
</reference>
<gene>
    <name evidence="7" type="ORF">RHO25_008386</name>
</gene>
<feature type="domain" description="RING-type" evidence="6">
    <location>
        <begin position="197"/>
        <end position="242"/>
    </location>
</feature>
<feature type="region of interest" description="Disordered" evidence="5">
    <location>
        <begin position="110"/>
        <end position="143"/>
    </location>
</feature>
<keyword evidence="3" id="KW-0862">Zinc</keyword>
<proteinExistence type="predicted"/>
<dbReference type="PROSITE" id="PS00518">
    <property type="entry name" value="ZF_RING_1"/>
    <property type="match status" value="1"/>
</dbReference>
<dbReference type="RefSeq" id="XP_023448901.2">
    <property type="nucleotide sequence ID" value="XM_023600519.2"/>
</dbReference>
<sequence length="249" mass="27720">MAASMAWEGPFVDMDPLTMQAIVQMQLEDGEEMAANAKGKQREGTVSDAQLAMQMYMEDLKTCDTFLKDRIMAQSAAMAILQDGNLIARAYRQEQQAARDREMALRLDASQGRNASTAAGPAQGHRAHQRKRQKKDHRDPWEDPEMLEKVAAIYMRAPEKSASSAPAADNDSDGTVAEPSAWAASRKTNSKRPLRACIACAEEKDFFEVARVPCGHEYCRACLENLFSMAMKDESLFPPRCDKQEIPLD</sequence>
<dbReference type="Proteomes" id="UP001302367">
    <property type="component" value="Chromosome 5"/>
</dbReference>
<dbReference type="GeneID" id="35431580"/>
<evidence type="ECO:0000256" key="1">
    <source>
        <dbReference type="ARBA" id="ARBA00022723"/>
    </source>
</evidence>
<evidence type="ECO:0000313" key="8">
    <source>
        <dbReference type="Proteomes" id="UP001302367"/>
    </source>
</evidence>
<dbReference type="InterPro" id="IPR017907">
    <property type="entry name" value="Znf_RING_CS"/>
</dbReference>
<evidence type="ECO:0000256" key="3">
    <source>
        <dbReference type="ARBA" id="ARBA00022833"/>
    </source>
</evidence>